<organism evidence="8 9">
    <name type="scientific">Arcanobacterium canis</name>
    <dbReference type="NCBI Taxonomy" id="999183"/>
    <lineage>
        <taxon>Bacteria</taxon>
        <taxon>Bacillati</taxon>
        <taxon>Actinomycetota</taxon>
        <taxon>Actinomycetes</taxon>
        <taxon>Actinomycetales</taxon>
        <taxon>Actinomycetaceae</taxon>
        <taxon>Arcanobacterium</taxon>
    </lineage>
</organism>
<sequence length="219" mass="23362">MGSTVFAMVVSVAAAFIPRTLAARARQRRTEAMRSAWPEALDEVVSAIRSGLSVGEALGGLGSRGPEVLREPFAHFSYAVRATGRLDVCLDDVKAKLADPLADRVIESMRIAATLGGADLGKSLSTLASLVREENRARGELLARQSWTVNGARLAAAAPWLLLLLLSTREGTVQAYSTPTGIGVLISGFIATVVAYGLMVRLGRLPHEERILIRQQVTA</sequence>
<keyword evidence="5 6" id="KW-0472">Membrane</keyword>
<evidence type="ECO:0000313" key="8">
    <source>
        <dbReference type="EMBL" id="WFM83884.1"/>
    </source>
</evidence>
<accession>A0ABY8FZG5</accession>
<proteinExistence type="predicted"/>
<gene>
    <name evidence="8" type="ORF">P7079_02585</name>
</gene>
<evidence type="ECO:0000313" key="9">
    <source>
        <dbReference type="Proteomes" id="UP001215216"/>
    </source>
</evidence>
<dbReference type="InterPro" id="IPR018076">
    <property type="entry name" value="T2SS_GspF_dom"/>
</dbReference>
<evidence type="ECO:0000256" key="6">
    <source>
        <dbReference type="SAM" id="Phobius"/>
    </source>
</evidence>
<feature type="domain" description="Type II secretion system protein GspF" evidence="7">
    <location>
        <begin position="41"/>
        <end position="166"/>
    </location>
</feature>
<keyword evidence="4 6" id="KW-1133">Transmembrane helix</keyword>
<dbReference type="PANTHER" id="PTHR35007">
    <property type="entry name" value="INTEGRAL MEMBRANE PROTEIN-RELATED"/>
    <property type="match status" value="1"/>
</dbReference>
<dbReference type="PANTHER" id="PTHR35007:SF3">
    <property type="entry name" value="POSSIBLE CONSERVED ALANINE RICH MEMBRANE PROTEIN"/>
    <property type="match status" value="1"/>
</dbReference>
<dbReference type="Pfam" id="PF00482">
    <property type="entry name" value="T2SSF"/>
    <property type="match status" value="1"/>
</dbReference>
<evidence type="ECO:0000259" key="7">
    <source>
        <dbReference type="Pfam" id="PF00482"/>
    </source>
</evidence>
<evidence type="ECO:0000256" key="3">
    <source>
        <dbReference type="ARBA" id="ARBA00022692"/>
    </source>
</evidence>
<protein>
    <submittedName>
        <fullName evidence="8">Type II secretion system F family protein</fullName>
    </submittedName>
</protein>
<comment type="subcellular location">
    <subcellularLocation>
        <location evidence="1">Cell membrane</location>
        <topology evidence="1">Multi-pass membrane protein</topology>
    </subcellularLocation>
</comment>
<dbReference type="Proteomes" id="UP001215216">
    <property type="component" value="Chromosome"/>
</dbReference>
<keyword evidence="2" id="KW-1003">Cell membrane</keyword>
<name>A0ABY8FZG5_9ACTO</name>
<feature type="transmembrane region" description="Helical" evidence="6">
    <location>
        <begin position="182"/>
        <end position="200"/>
    </location>
</feature>
<dbReference type="RefSeq" id="WP_278013279.1">
    <property type="nucleotide sequence ID" value="NZ_CP121208.1"/>
</dbReference>
<evidence type="ECO:0000256" key="4">
    <source>
        <dbReference type="ARBA" id="ARBA00022989"/>
    </source>
</evidence>
<evidence type="ECO:0000256" key="5">
    <source>
        <dbReference type="ARBA" id="ARBA00023136"/>
    </source>
</evidence>
<dbReference type="EMBL" id="CP121208">
    <property type="protein sequence ID" value="WFM83884.1"/>
    <property type="molecule type" value="Genomic_DNA"/>
</dbReference>
<keyword evidence="9" id="KW-1185">Reference proteome</keyword>
<reference evidence="8 9" key="1">
    <citation type="submission" date="2023-03" db="EMBL/GenBank/DDBJ databases">
        <title>Complete genome of Arcanobacterium canis strain DSM 25104 isolated in 2010 from a canine otitis externa in Germany.</title>
        <authorList>
            <person name="Borowiak M."/>
            <person name="Kreitlow A."/>
            <person name="Malorny B."/>
            <person name="Laemmler C."/>
            <person name="Prenger-Berninghoff E."/>
            <person name="Ploetz M."/>
            <person name="Abdulmawjood A."/>
        </authorList>
    </citation>
    <scope>NUCLEOTIDE SEQUENCE [LARGE SCALE GENOMIC DNA]</scope>
    <source>
        <strain evidence="8 9">DSM 25104</strain>
    </source>
</reference>
<evidence type="ECO:0000256" key="1">
    <source>
        <dbReference type="ARBA" id="ARBA00004651"/>
    </source>
</evidence>
<evidence type="ECO:0000256" key="2">
    <source>
        <dbReference type="ARBA" id="ARBA00022475"/>
    </source>
</evidence>
<keyword evidence="3 6" id="KW-0812">Transmembrane</keyword>